<gene>
    <name evidence="3" type="ORF">E2R16_09650</name>
</gene>
<evidence type="ECO:0000259" key="1">
    <source>
        <dbReference type="Pfam" id="PF12476"/>
    </source>
</evidence>
<feature type="domain" description="DUF3696" evidence="1">
    <location>
        <begin position="474"/>
        <end position="512"/>
    </location>
</feature>
<name>A0A5E9PFU9_9GAMM</name>
<dbReference type="InterPro" id="IPR027417">
    <property type="entry name" value="P-loop_NTPase"/>
</dbReference>
<organism evidence="3 4">
    <name type="scientific">Acinetobacter seifertii</name>
    <dbReference type="NCBI Taxonomy" id="1530123"/>
    <lineage>
        <taxon>Bacteria</taxon>
        <taxon>Pseudomonadati</taxon>
        <taxon>Pseudomonadota</taxon>
        <taxon>Gammaproteobacteria</taxon>
        <taxon>Moraxellales</taxon>
        <taxon>Moraxellaceae</taxon>
        <taxon>Acinetobacter</taxon>
        <taxon>Acinetobacter calcoaceticus/baumannii complex</taxon>
    </lineage>
</organism>
<accession>A0A5E9PFU9</accession>
<feature type="domain" description="Endonuclease GajA/Old nuclease/RecF-like AAA" evidence="2">
    <location>
        <begin position="4"/>
        <end position="462"/>
    </location>
</feature>
<dbReference type="InterPro" id="IPR051396">
    <property type="entry name" value="Bact_Antivir_Def_Nuclease"/>
</dbReference>
<dbReference type="Pfam" id="PF12476">
    <property type="entry name" value="DUF3696"/>
    <property type="match status" value="1"/>
</dbReference>
<dbReference type="PANTHER" id="PTHR43581">
    <property type="entry name" value="ATP/GTP PHOSPHATASE"/>
    <property type="match status" value="1"/>
</dbReference>
<dbReference type="RefSeq" id="WP_134262547.1">
    <property type="nucleotide sequence ID" value="NZ_SNSA01000004.1"/>
</dbReference>
<dbReference type="InterPro" id="IPR041685">
    <property type="entry name" value="AAA_GajA/Old/RecF-like"/>
</dbReference>
<sequence length="514" mass="59533">MAFIKSLRLENLRSLRDTKHIDLKPITILVGKNSVGKSTFLRTFPLLRQSSEKDKRAPILWYGHLTDFGDFNTALNRNATEKHIGFTFELDLSEIESDIDLPIVINENINNKIKIGLYIQGDNKSSYASELCLEFFDQNIQYIFNNQQEVEALEVNGYTYTKDFLKERNLDFKVIQKDILPFPRIVTKIKKEKTEYFRSSNFFEEQLNLSLKKLCSRKLNDKTIDRIISGIPFSSNSKIFEYLSSQKISVGLANQLEKKGYESPEFKKLVDHYFLSRISYLIFVLDIGLSNSFRTVRYLEPLRATAQRYYRRQELAVDEIDSKGSNIAMFLDSLSSTERVSLGQLLLTHFDIEVNARNNGGHLALTIKHPDIKEETNIADLGVGYSQLLPFIIQLWDAISRRNRISNFNYLPTGRKQKYFVVEQPELHLHPAYQAKIADLICSILDKDKVNLILETHSSHLIFRLGELIEENKLDKNDVQILIFEEKDGHSEIKHSAFDDNGRLINWPIGFFQP</sequence>
<dbReference type="InterPro" id="IPR022532">
    <property type="entry name" value="DUF3696"/>
</dbReference>
<comment type="caution">
    <text evidence="3">The sequence shown here is derived from an EMBL/GenBank/DDBJ whole genome shotgun (WGS) entry which is preliminary data.</text>
</comment>
<dbReference type="Gene3D" id="3.40.50.300">
    <property type="entry name" value="P-loop containing nucleotide triphosphate hydrolases"/>
    <property type="match status" value="1"/>
</dbReference>
<evidence type="ECO:0000313" key="4">
    <source>
        <dbReference type="Proteomes" id="UP000297445"/>
    </source>
</evidence>
<dbReference type="EMBL" id="SNSA01000004">
    <property type="protein sequence ID" value="TEU27602.1"/>
    <property type="molecule type" value="Genomic_DNA"/>
</dbReference>
<dbReference type="SUPFAM" id="SSF52540">
    <property type="entry name" value="P-loop containing nucleoside triphosphate hydrolases"/>
    <property type="match status" value="1"/>
</dbReference>
<dbReference type="AlphaFoldDB" id="A0A5E9PFU9"/>
<reference evidence="3 4" key="1">
    <citation type="submission" date="2019-03" db="EMBL/GenBank/DDBJ databases">
        <title>Draft genome sequence of an environmental Acinetobacter seifertii from Brazil.</title>
        <authorList>
            <person name="Furlan J.P.R."/>
            <person name="Stehling E.G."/>
        </authorList>
    </citation>
    <scope>NUCLEOTIDE SEQUENCE [LARGE SCALE GENOMIC DNA]</scope>
    <source>
        <strain evidence="3 4">SAb133</strain>
    </source>
</reference>
<proteinExistence type="predicted"/>
<evidence type="ECO:0000259" key="2">
    <source>
        <dbReference type="Pfam" id="PF13175"/>
    </source>
</evidence>
<dbReference type="Proteomes" id="UP000297445">
    <property type="component" value="Unassembled WGS sequence"/>
</dbReference>
<dbReference type="PANTHER" id="PTHR43581:SF4">
    <property type="entry name" value="ATP_GTP PHOSPHATASE"/>
    <property type="match status" value="1"/>
</dbReference>
<protein>
    <submittedName>
        <fullName evidence="3">DUF3696 domain-containing protein</fullName>
    </submittedName>
</protein>
<dbReference type="Pfam" id="PF13175">
    <property type="entry name" value="AAA_15"/>
    <property type="match status" value="1"/>
</dbReference>
<evidence type="ECO:0000313" key="3">
    <source>
        <dbReference type="EMBL" id="TEU27602.1"/>
    </source>
</evidence>